<evidence type="ECO:0000256" key="3">
    <source>
        <dbReference type="ARBA" id="ARBA00022450"/>
    </source>
</evidence>
<dbReference type="Gene3D" id="2.30.38.10">
    <property type="entry name" value="Luciferase, Domain 3"/>
    <property type="match status" value="1"/>
</dbReference>
<dbReference type="Proteomes" id="UP000285286">
    <property type="component" value="Unassembled WGS sequence"/>
</dbReference>
<dbReference type="PANTHER" id="PTHR45527:SF1">
    <property type="entry name" value="FATTY ACID SYNTHASE"/>
    <property type="match status" value="1"/>
</dbReference>
<dbReference type="FunFam" id="3.30.300.30:FF:000010">
    <property type="entry name" value="Enterobactin synthetase component F"/>
    <property type="match status" value="1"/>
</dbReference>
<evidence type="ECO:0000259" key="5">
    <source>
        <dbReference type="PROSITE" id="PS50075"/>
    </source>
</evidence>
<proteinExistence type="inferred from homology"/>
<dbReference type="Gene3D" id="3.40.50.980">
    <property type="match status" value="2"/>
</dbReference>
<dbReference type="SUPFAM" id="SSF47336">
    <property type="entry name" value="ACP-like"/>
    <property type="match status" value="1"/>
</dbReference>
<dbReference type="InterPro" id="IPR029058">
    <property type="entry name" value="AB_hydrolase_fold"/>
</dbReference>
<dbReference type="GO" id="GO:0031177">
    <property type="term" value="F:phosphopantetheine binding"/>
    <property type="evidence" value="ECO:0007669"/>
    <property type="project" value="InterPro"/>
</dbReference>
<protein>
    <recommendedName>
        <fullName evidence="5">Carrier domain-containing protein</fullName>
    </recommendedName>
</protein>
<feature type="domain" description="Carrier" evidence="5">
    <location>
        <begin position="967"/>
        <end position="1042"/>
    </location>
</feature>
<dbReference type="GO" id="GO:0047527">
    <property type="term" value="F:2,3-dihydroxybenzoate-serine ligase activity"/>
    <property type="evidence" value="ECO:0007669"/>
    <property type="project" value="TreeGrafter"/>
</dbReference>
<dbReference type="InterPro" id="IPR006162">
    <property type="entry name" value="Ppantetheine_attach_site"/>
</dbReference>
<gene>
    <name evidence="6" type="ORF">BHU25_12380</name>
</gene>
<organism evidence="6 7">
    <name type="scientific">Pseudomonas vranovensis</name>
    <dbReference type="NCBI Taxonomy" id="321661"/>
    <lineage>
        <taxon>Bacteria</taxon>
        <taxon>Pseudomonadati</taxon>
        <taxon>Pseudomonadota</taxon>
        <taxon>Gammaproteobacteria</taxon>
        <taxon>Pseudomonadales</taxon>
        <taxon>Pseudomonadaceae</taxon>
        <taxon>Pseudomonas</taxon>
    </lineage>
</organism>
<evidence type="ECO:0000256" key="1">
    <source>
        <dbReference type="ARBA" id="ARBA00001957"/>
    </source>
</evidence>
<comment type="cofactor">
    <cofactor evidence="1">
        <name>pantetheine 4'-phosphate</name>
        <dbReference type="ChEBI" id="CHEBI:47942"/>
    </cofactor>
</comment>
<dbReference type="Pfam" id="PF00668">
    <property type="entry name" value="Condensation"/>
    <property type="match status" value="1"/>
</dbReference>
<dbReference type="Gene3D" id="3.30.300.30">
    <property type="match status" value="1"/>
</dbReference>
<evidence type="ECO:0000313" key="6">
    <source>
        <dbReference type="EMBL" id="ROL74162.1"/>
    </source>
</evidence>
<keyword evidence="7" id="KW-1185">Reference proteome</keyword>
<dbReference type="EMBL" id="MOAM01000017">
    <property type="protein sequence ID" value="ROL74162.1"/>
    <property type="molecule type" value="Genomic_DNA"/>
</dbReference>
<dbReference type="CDD" id="cd17646">
    <property type="entry name" value="A_NRPS_AB3403-like"/>
    <property type="match status" value="1"/>
</dbReference>
<dbReference type="SUPFAM" id="SSF56801">
    <property type="entry name" value="Acetyl-CoA synthetase-like"/>
    <property type="match status" value="1"/>
</dbReference>
<dbReference type="Pfam" id="PF00975">
    <property type="entry name" value="Thioesterase"/>
    <property type="match status" value="1"/>
</dbReference>
<keyword evidence="4" id="KW-0597">Phosphoprotein</keyword>
<dbReference type="SMART" id="SM00823">
    <property type="entry name" value="PKS_PP"/>
    <property type="match status" value="1"/>
</dbReference>
<dbReference type="SMART" id="SM00824">
    <property type="entry name" value="PKS_TE"/>
    <property type="match status" value="1"/>
</dbReference>
<dbReference type="FunFam" id="3.40.50.980:FF:000001">
    <property type="entry name" value="Non-ribosomal peptide synthetase"/>
    <property type="match status" value="1"/>
</dbReference>
<dbReference type="FunFam" id="2.30.38.10:FF:000001">
    <property type="entry name" value="Non-ribosomal peptide synthetase PvdI"/>
    <property type="match status" value="1"/>
</dbReference>
<dbReference type="Pfam" id="PF00501">
    <property type="entry name" value="AMP-binding"/>
    <property type="match status" value="1"/>
</dbReference>
<name>A0A423DRI4_9PSED</name>
<dbReference type="InterPro" id="IPR020845">
    <property type="entry name" value="AMP-binding_CS"/>
</dbReference>
<dbReference type="SUPFAM" id="SSF52777">
    <property type="entry name" value="CoA-dependent acyltransferases"/>
    <property type="match status" value="2"/>
</dbReference>
<dbReference type="InterPro" id="IPR025110">
    <property type="entry name" value="AMP-bd_C"/>
</dbReference>
<accession>A0A423DRI4</accession>
<dbReference type="InterPro" id="IPR020806">
    <property type="entry name" value="PKS_PP-bd"/>
</dbReference>
<dbReference type="Pfam" id="PF13193">
    <property type="entry name" value="AMP-binding_C"/>
    <property type="match status" value="1"/>
</dbReference>
<dbReference type="InterPro" id="IPR001031">
    <property type="entry name" value="Thioesterase"/>
</dbReference>
<dbReference type="GO" id="GO:0009239">
    <property type="term" value="P:enterobactin biosynthetic process"/>
    <property type="evidence" value="ECO:0007669"/>
    <property type="project" value="TreeGrafter"/>
</dbReference>
<dbReference type="GO" id="GO:0043041">
    <property type="term" value="P:amino acid activation for nonribosomal peptide biosynthetic process"/>
    <property type="evidence" value="ECO:0007669"/>
    <property type="project" value="TreeGrafter"/>
</dbReference>
<evidence type="ECO:0000256" key="2">
    <source>
        <dbReference type="ARBA" id="ARBA00006432"/>
    </source>
</evidence>
<dbReference type="InterPro" id="IPR000873">
    <property type="entry name" value="AMP-dep_synth/lig_dom"/>
</dbReference>
<dbReference type="FunFam" id="1.10.1200.10:FF:000005">
    <property type="entry name" value="Nonribosomal peptide synthetase 1"/>
    <property type="match status" value="1"/>
</dbReference>
<dbReference type="InterPro" id="IPR020802">
    <property type="entry name" value="TesA-like"/>
</dbReference>
<dbReference type="InterPro" id="IPR023213">
    <property type="entry name" value="CAT-like_dom_sf"/>
</dbReference>
<keyword evidence="3" id="KW-0596">Phosphopantetheine</keyword>
<dbReference type="PROSITE" id="PS00455">
    <property type="entry name" value="AMP_BINDING"/>
    <property type="match status" value="1"/>
</dbReference>
<dbReference type="RefSeq" id="WP_123566029.1">
    <property type="nucleotide sequence ID" value="NZ_MOAM01000017.1"/>
</dbReference>
<dbReference type="Gene3D" id="3.30.559.10">
    <property type="entry name" value="Chloramphenicol acetyltransferase-like domain"/>
    <property type="match status" value="1"/>
</dbReference>
<dbReference type="InterPro" id="IPR009081">
    <property type="entry name" value="PP-bd_ACP"/>
</dbReference>
<dbReference type="FunFam" id="3.40.50.980:FF:000002">
    <property type="entry name" value="Enterobactin synthetase component F"/>
    <property type="match status" value="1"/>
</dbReference>
<reference evidence="6 7" key="1">
    <citation type="submission" date="2016-10" db="EMBL/GenBank/DDBJ databases">
        <title>Comparative genome analysis of multiple Pseudomonas spp. focuses on biocontrol and plant growth promoting traits.</title>
        <authorList>
            <person name="Tao X.-Y."/>
            <person name="Taylor C.G."/>
        </authorList>
    </citation>
    <scope>NUCLEOTIDE SEQUENCE [LARGE SCALE GENOMIC DNA]</scope>
    <source>
        <strain evidence="6 7">15D11</strain>
    </source>
</reference>
<dbReference type="PROSITE" id="PS00012">
    <property type="entry name" value="PHOSPHOPANTETHEINE"/>
    <property type="match status" value="1"/>
</dbReference>
<dbReference type="Pfam" id="PF00550">
    <property type="entry name" value="PP-binding"/>
    <property type="match status" value="1"/>
</dbReference>
<dbReference type="Gene3D" id="3.40.50.1820">
    <property type="entry name" value="alpha/beta hydrolase"/>
    <property type="match status" value="1"/>
</dbReference>
<dbReference type="InterPro" id="IPR001242">
    <property type="entry name" value="Condensation_dom"/>
</dbReference>
<dbReference type="PROSITE" id="PS50075">
    <property type="entry name" value="CARRIER"/>
    <property type="match status" value="1"/>
</dbReference>
<dbReference type="PANTHER" id="PTHR45527">
    <property type="entry name" value="NONRIBOSOMAL PEPTIDE SYNTHETASE"/>
    <property type="match status" value="1"/>
</dbReference>
<sequence>MDSNITGETGRPLTAGQLCMWFNAQLAPPQTNMNLAESVDIFGAVDVERFMTALRRVADEAEAVRLNFVDSAEGPRQLLAPRFRGELPFLDFSTADDPRASADAWMHDDIQRRVDLGCDPLWMSALLKLGPAHFVWYQRPHHIILDGFGAGLLVRRLADTYQALGEGQPVSAASALLPISELAEQDSEYRQSERFQRDREYWMQRFADLPAPMSLARQRTLNHDGLLRRTAHLPAARVDALRQRASELGSTLPQILTAATAAYLYRATGNQDMVIGVPLSARRNARMRQVPGMVANAMPMRLSMRPDMSLAELVQEVSRQMRQLLRHQSYRYEHLRNDLGLHGAHQQLFTTLVNIEPFDYAIAFDGHPTRARNLSNGTTDDLGIFFYERGLGQDLQFDFDANPGLYSAQALAEHQQRLLKVFDALIAQPQQMVARIELLSDEQHQQLHAWNRTAVDYSPWQPVSQLIEQQARRTPDACALLFANQQLSYGRLNQQANRLANRLQQHGIGADSLVAIAMPRSLELVIGLLAILKAGAAYVPLDLELPRERLRFMIEDSAVQLLLTAQAHSGLGANLAPELMLDDLLGDEHGNDDTPLSHVQGSNLAYLIYTSGSTGQPKGAGNSHEALYNRLMWMQAAYPLTSADTVLQKTPCGFDVSVWEFFWPLMSGARLAIAGPGAHRDPQQLLALIERYQVTTLHFVPSMLQVFVPELQPGQGQSLRHIICSGEALPAELQHQVLQALPHTALHNLYGPTEAAIDVSHWTCRDDGSHSVPIGRPIANLQAYVLDSSLHQQAIGSPGELYLGGIGLARGYHRRPGLTAERFVANPFGPPGSRLYRTGDLALWRADGQLEYLGRVDQQVKLRGLRIELGEIEHLLASHPQIARCTVQVREDCPGQQQLVAYLVLAAEQALDLGQLGYYLGERLPEYMVPKVFVVLAQLPCTANGKLDRRALPAPAQHLQAQRPAEPAQGPVEQALVQIWSELLQRQGIDRNSHFFELGGHSILAVQVAARLRQQLGIEVMPTDLFTRPVLSQFAEQVQRSADLARPGDPFTVLLELRSEGSQAPLFCLPPGGGLGWPYAALSRYLPDRPLYALQARGLRNPGLRPQSVEACASDYLAQIRKVQPVGPYHLLGWSFGCHVAHAVATLLQRQGESVALLALLDGYPLQPHSQVPQLSDQQLLALLIGTLTNSPADFSQPLQPIAEQRRYLAEVLNLEGAIVQAFCDEVRQTVPLMERFKPQVFAGEVLFLRATAGLRDALWQDPEHWRAHVDGRLQVHDIACMHENMLRADAVAQIAPLLARALQASETASRTQEVNR</sequence>
<dbReference type="GO" id="GO:0009366">
    <property type="term" value="C:enterobactin synthetase complex"/>
    <property type="evidence" value="ECO:0007669"/>
    <property type="project" value="TreeGrafter"/>
</dbReference>
<dbReference type="NCBIfam" id="TIGR01733">
    <property type="entry name" value="AA-adenyl-dom"/>
    <property type="match status" value="1"/>
</dbReference>
<dbReference type="InterPro" id="IPR045851">
    <property type="entry name" value="AMP-bd_C_sf"/>
</dbReference>
<dbReference type="InterPro" id="IPR010071">
    <property type="entry name" value="AA_adenyl_dom"/>
</dbReference>
<dbReference type="FunFam" id="3.40.50.12780:FF:000012">
    <property type="entry name" value="Non-ribosomal peptide synthetase"/>
    <property type="match status" value="1"/>
</dbReference>
<dbReference type="Gene3D" id="3.30.559.30">
    <property type="entry name" value="Nonribosomal peptide synthetase, condensation domain"/>
    <property type="match status" value="1"/>
</dbReference>
<evidence type="ECO:0000256" key="4">
    <source>
        <dbReference type="ARBA" id="ARBA00022553"/>
    </source>
</evidence>
<dbReference type="GO" id="GO:0005829">
    <property type="term" value="C:cytosol"/>
    <property type="evidence" value="ECO:0007669"/>
    <property type="project" value="TreeGrafter"/>
</dbReference>
<dbReference type="InterPro" id="IPR036736">
    <property type="entry name" value="ACP-like_sf"/>
</dbReference>
<evidence type="ECO:0000313" key="7">
    <source>
        <dbReference type="Proteomes" id="UP000285286"/>
    </source>
</evidence>
<comment type="caution">
    <text evidence="6">The sequence shown here is derived from an EMBL/GenBank/DDBJ whole genome shotgun (WGS) entry which is preliminary data.</text>
</comment>
<comment type="similarity">
    <text evidence="2">Belongs to the ATP-dependent AMP-binding enzyme family.</text>
</comment>
<dbReference type="SUPFAM" id="SSF53474">
    <property type="entry name" value="alpha/beta-Hydrolases"/>
    <property type="match status" value="1"/>
</dbReference>